<sequence>MAGTREAGIAAVLRALPEPALVVEPDGRIVLSNPAAAARLGAGAAPGGLLTALCPDEDPETGARLRTYLDRCAGSHAALPGAVALRGADGATVRFRCSGALLEPAAPDGSRRARLLLRLLPGRGDRRFSLLARQLRELKAEIRERRRIQAVLEDALREREVLVRELHHRVKNSLHMLVGMLGAARRDTASADAKAVLAEVEHRLSAVGRVHQMLYGEGSLVGVRGDELVKALCPAVLRALGADPQRLSVEAAPIEVPNDVAVPLALILNELLTNALKHGHGPGGPPGGVRVRLAALGGAGFELAVEDDGPGFDPAMAVGRRASGLGLVRGLARQLGGSFRVERGRAGEGDAADAGEEGGTGARCVVRFEGRR</sequence>
<organism evidence="10 11">
    <name type="scientific">Caldovatus sediminis</name>
    <dbReference type="NCBI Taxonomy" id="2041189"/>
    <lineage>
        <taxon>Bacteria</taxon>
        <taxon>Pseudomonadati</taxon>
        <taxon>Pseudomonadota</taxon>
        <taxon>Alphaproteobacteria</taxon>
        <taxon>Acetobacterales</taxon>
        <taxon>Roseomonadaceae</taxon>
        <taxon>Caldovatus</taxon>
    </lineage>
</organism>
<evidence type="ECO:0000313" key="10">
    <source>
        <dbReference type="EMBL" id="GGG36071.1"/>
    </source>
</evidence>
<dbReference type="InterPro" id="IPR011102">
    <property type="entry name" value="Sig_transdc_His_kinase_HWE"/>
</dbReference>
<dbReference type="SMART" id="SM00387">
    <property type="entry name" value="HATPase_c"/>
    <property type="match status" value="1"/>
</dbReference>
<keyword evidence="8" id="KW-0175">Coiled coil</keyword>
<evidence type="ECO:0000256" key="1">
    <source>
        <dbReference type="ARBA" id="ARBA00000085"/>
    </source>
</evidence>
<gene>
    <name evidence="10" type="ORF">GCM10010964_24970</name>
</gene>
<comment type="caution">
    <text evidence="10">The sequence shown here is derived from an EMBL/GenBank/DDBJ whole genome shotgun (WGS) entry which is preliminary data.</text>
</comment>
<dbReference type="EC" id="2.7.13.3" evidence="2"/>
<evidence type="ECO:0000256" key="8">
    <source>
        <dbReference type="SAM" id="Coils"/>
    </source>
</evidence>
<dbReference type="InterPro" id="IPR036890">
    <property type="entry name" value="HATPase_C_sf"/>
</dbReference>
<keyword evidence="4" id="KW-0808">Transferase</keyword>
<protein>
    <recommendedName>
        <fullName evidence="2">histidine kinase</fullName>
        <ecNumber evidence="2">2.7.13.3</ecNumber>
    </recommendedName>
</protein>
<accession>A0A8J3EE17</accession>
<feature type="coiled-coil region" evidence="8">
    <location>
        <begin position="138"/>
        <end position="165"/>
    </location>
</feature>
<dbReference type="Proteomes" id="UP000597507">
    <property type="component" value="Unassembled WGS sequence"/>
</dbReference>
<dbReference type="PANTHER" id="PTHR41523">
    <property type="entry name" value="TWO-COMPONENT SYSTEM SENSOR PROTEIN"/>
    <property type="match status" value="1"/>
</dbReference>
<dbReference type="SMART" id="SM00911">
    <property type="entry name" value="HWE_HK"/>
    <property type="match status" value="1"/>
</dbReference>
<comment type="catalytic activity">
    <reaction evidence="1">
        <text>ATP + protein L-histidine = ADP + protein N-phospho-L-histidine.</text>
        <dbReference type="EC" id="2.7.13.3"/>
    </reaction>
</comment>
<keyword evidence="5" id="KW-0547">Nucleotide-binding</keyword>
<dbReference type="InterPro" id="IPR035965">
    <property type="entry name" value="PAS-like_dom_sf"/>
</dbReference>
<feature type="domain" description="PAS" evidence="9">
    <location>
        <begin position="5"/>
        <end position="41"/>
    </location>
</feature>
<dbReference type="PROSITE" id="PS50112">
    <property type="entry name" value="PAS"/>
    <property type="match status" value="1"/>
</dbReference>
<evidence type="ECO:0000313" key="11">
    <source>
        <dbReference type="Proteomes" id="UP000597507"/>
    </source>
</evidence>
<evidence type="ECO:0000256" key="7">
    <source>
        <dbReference type="ARBA" id="ARBA00022840"/>
    </source>
</evidence>
<keyword evidence="7" id="KW-0067">ATP-binding</keyword>
<dbReference type="InterPro" id="IPR011495">
    <property type="entry name" value="Sig_transdc_His_kin_sub2_dim/P"/>
</dbReference>
<evidence type="ECO:0000256" key="5">
    <source>
        <dbReference type="ARBA" id="ARBA00022741"/>
    </source>
</evidence>
<dbReference type="GO" id="GO:0004673">
    <property type="term" value="F:protein histidine kinase activity"/>
    <property type="evidence" value="ECO:0007669"/>
    <property type="project" value="UniProtKB-EC"/>
</dbReference>
<name>A0A8J3EE17_9PROT</name>
<dbReference type="SUPFAM" id="SSF55874">
    <property type="entry name" value="ATPase domain of HSP90 chaperone/DNA topoisomerase II/histidine kinase"/>
    <property type="match status" value="1"/>
</dbReference>
<reference evidence="10 11" key="1">
    <citation type="journal article" date="2014" name="Int. J. Syst. Evol. Microbiol.">
        <title>Complete genome sequence of Corynebacterium casei LMG S-19264T (=DSM 44701T), isolated from a smear-ripened cheese.</title>
        <authorList>
            <consortium name="US DOE Joint Genome Institute (JGI-PGF)"/>
            <person name="Walter F."/>
            <person name="Albersmeier A."/>
            <person name="Kalinowski J."/>
            <person name="Ruckert C."/>
        </authorList>
    </citation>
    <scope>NUCLEOTIDE SEQUENCE [LARGE SCALE GENOMIC DNA]</scope>
    <source>
        <strain evidence="10 11">CGMCC 1.16330</strain>
    </source>
</reference>
<dbReference type="EMBL" id="BMKS01000006">
    <property type="protein sequence ID" value="GGG36071.1"/>
    <property type="molecule type" value="Genomic_DNA"/>
</dbReference>
<evidence type="ECO:0000256" key="3">
    <source>
        <dbReference type="ARBA" id="ARBA00022553"/>
    </source>
</evidence>
<evidence type="ECO:0000256" key="6">
    <source>
        <dbReference type="ARBA" id="ARBA00022777"/>
    </source>
</evidence>
<dbReference type="GO" id="GO:0005524">
    <property type="term" value="F:ATP binding"/>
    <property type="evidence" value="ECO:0007669"/>
    <property type="project" value="UniProtKB-KW"/>
</dbReference>
<dbReference type="InterPro" id="IPR003594">
    <property type="entry name" value="HATPase_dom"/>
</dbReference>
<evidence type="ECO:0000259" key="9">
    <source>
        <dbReference type="PROSITE" id="PS50112"/>
    </source>
</evidence>
<keyword evidence="3" id="KW-0597">Phosphoprotein</keyword>
<proteinExistence type="predicted"/>
<dbReference type="Pfam" id="PF02518">
    <property type="entry name" value="HATPase_c"/>
    <property type="match status" value="1"/>
</dbReference>
<dbReference type="AlphaFoldDB" id="A0A8J3EE17"/>
<dbReference type="SUPFAM" id="SSF55785">
    <property type="entry name" value="PYP-like sensor domain (PAS domain)"/>
    <property type="match status" value="1"/>
</dbReference>
<dbReference type="PANTHER" id="PTHR41523:SF7">
    <property type="entry name" value="HISTIDINE KINASE"/>
    <property type="match status" value="1"/>
</dbReference>
<dbReference type="RefSeq" id="WP_188900639.1">
    <property type="nucleotide sequence ID" value="NZ_BMKS01000006.1"/>
</dbReference>
<keyword evidence="11" id="KW-1185">Reference proteome</keyword>
<evidence type="ECO:0000256" key="2">
    <source>
        <dbReference type="ARBA" id="ARBA00012438"/>
    </source>
</evidence>
<dbReference type="Pfam" id="PF07568">
    <property type="entry name" value="HisKA_2"/>
    <property type="match status" value="1"/>
</dbReference>
<evidence type="ECO:0000256" key="4">
    <source>
        <dbReference type="ARBA" id="ARBA00022679"/>
    </source>
</evidence>
<dbReference type="InterPro" id="IPR000014">
    <property type="entry name" value="PAS"/>
</dbReference>
<keyword evidence="6" id="KW-0418">Kinase</keyword>
<dbReference type="Gene3D" id="3.30.565.10">
    <property type="entry name" value="Histidine kinase-like ATPase, C-terminal domain"/>
    <property type="match status" value="1"/>
</dbReference>